<evidence type="ECO:0000256" key="14">
    <source>
        <dbReference type="SAM" id="Phobius"/>
    </source>
</evidence>
<dbReference type="Pfam" id="PF01130">
    <property type="entry name" value="CD36"/>
    <property type="match status" value="1"/>
</dbReference>
<keyword evidence="7 14" id="KW-0472">Membrane</keyword>
<evidence type="ECO:0000256" key="6">
    <source>
        <dbReference type="ARBA" id="ARBA00022989"/>
    </source>
</evidence>
<evidence type="ECO:0000256" key="3">
    <source>
        <dbReference type="ARBA" id="ARBA00010532"/>
    </source>
</evidence>
<feature type="transmembrane region" description="Helical" evidence="14">
    <location>
        <begin position="540"/>
        <end position="561"/>
    </location>
</feature>
<evidence type="ECO:0000256" key="12">
    <source>
        <dbReference type="ARBA" id="ARBA00042244"/>
    </source>
</evidence>
<name>A0A6P8YCC9_THRPL</name>
<keyword evidence="4" id="KW-1003">Cell membrane</keyword>
<dbReference type="OrthoDB" id="18585at2759"/>
<feature type="region of interest" description="Disordered" evidence="13">
    <location>
        <begin position="578"/>
        <end position="602"/>
    </location>
</feature>
<feature type="transmembrane region" description="Helical" evidence="14">
    <location>
        <begin position="101"/>
        <end position="123"/>
    </location>
</feature>
<evidence type="ECO:0000256" key="1">
    <source>
        <dbReference type="ARBA" id="ARBA00004189"/>
    </source>
</evidence>
<gene>
    <name evidence="16" type="primary">LOC117641345</name>
</gene>
<keyword evidence="10" id="KW-0325">Glycoprotein</keyword>
<dbReference type="PANTHER" id="PTHR11923:SF110">
    <property type="entry name" value="SCAVENGER RECEPTOR CLASS B MEMBER 1"/>
    <property type="match status" value="1"/>
</dbReference>
<comment type="subcellular location">
    <subcellularLocation>
        <location evidence="2">Cell membrane</location>
        <topology evidence="2">Multi-pass membrane protein</topology>
    </subcellularLocation>
    <subcellularLocation>
        <location evidence="1">Membrane</location>
        <location evidence="1">Caveola</location>
        <topology evidence="1">Multi-pass membrane protein</topology>
    </subcellularLocation>
</comment>
<reference evidence="16" key="1">
    <citation type="submission" date="2025-08" db="UniProtKB">
        <authorList>
            <consortium name="RefSeq"/>
        </authorList>
    </citation>
    <scope>IDENTIFICATION</scope>
    <source>
        <tissue evidence="16">Total insect</tissue>
    </source>
</reference>
<evidence type="ECO:0000313" key="15">
    <source>
        <dbReference type="Proteomes" id="UP000515158"/>
    </source>
</evidence>
<evidence type="ECO:0000256" key="2">
    <source>
        <dbReference type="ARBA" id="ARBA00004651"/>
    </source>
</evidence>
<evidence type="ECO:0000256" key="10">
    <source>
        <dbReference type="ARBA" id="ARBA00023180"/>
    </source>
</evidence>
<dbReference type="GO" id="GO:0005901">
    <property type="term" value="C:caveola"/>
    <property type="evidence" value="ECO:0007669"/>
    <property type="project" value="UniProtKB-SubCell"/>
</dbReference>
<keyword evidence="6 14" id="KW-1133">Transmembrane helix</keyword>
<evidence type="ECO:0000256" key="13">
    <source>
        <dbReference type="SAM" id="MobiDB-lite"/>
    </source>
</evidence>
<dbReference type="GO" id="GO:0005737">
    <property type="term" value="C:cytoplasm"/>
    <property type="evidence" value="ECO:0007669"/>
    <property type="project" value="TreeGrafter"/>
</dbReference>
<evidence type="ECO:0000256" key="5">
    <source>
        <dbReference type="ARBA" id="ARBA00022692"/>
    </source>
</evidence>
<dbReference type="AlphaFoldDB" id="A0A6P8YCC9"/>
<dbReference type="InterPro" id="IPR002159">
    <property type="entry name" value="CD36_fam"/>
</dbReference>
<evidence type="ECO:0000256" key="7">
    <source>
        <dbReference type="ARBA" id="ARBA00023136"/>
    </source>
</evidence>
<keyword evidence="9" id="KW-0675">Receptor</keyword>
<evidence type="ECO:0000256" key="11">
    <source>
        <dbReference type="ARBA" id="ARBA00040821"/>
    </source>
</evidence>
<evidence type="ECO:0000256" key="9">
    <source>
        <dbReference type="ARBA" id="ARBA00023170"/>
    </source>
</evidence>
<evidence type="ECO:0000256" key="4">
    <source>
        <dbReference type="ARBA" id="ARBA00022475"/>
    </source>
</evidence>
<protein>
    <recommendedName>
        <fullName evidence="11">Scavenger receptor class B member 1</fullName>
    </recommendedName>
    <alternativeName>
        <fullName evidence="12">SR-BI</fullName>
    </alternativeName>
</protein>
<dbReference type="PRINTS" id="PR01609">
    <property type="entry name" value="CD36FAMILY"/>
</dbReference>
<dbReference type="GO" id="GO:0005044">
    <property type="term" value="F:scavenger receptor activity"/>
    <property type="evidence" value="ECO:0007669"/>
    <property type="project" value="TreeGrafter"/>
</dbReference>
<proteinExistence type="inferred from homology"/>
<evidence type="ECO:0000256" key="8">
    <source>
        <dbReference type="ARBA" id="ARBA00023157"/>
    </source>
</evidence>
<organism evidence="16">
    <name type="scientific">Thrips palmi</name>
    <name type="common">Melon thrips</name>
    <dbReference type="NCBI Taxonomy" id="161013"/>
    <lineage>
        <taxon>Eukaryota</taxon>
        <taxon>Metazoa</taxon>
        <taxon>Ecdysozoa</taxon>
        <taxon>Arthropoda</taxon>
        <taxon>Hexapoda</taxon>
        <taxon>Insecta</taxon>
        <taxon>Pterygota</taxon>
        <taxon>Neoptera</taxon>
        <taxon>Paraneoptera</taxon>
        <taxon>Thysanoptera</taxon>
        <taxon>Terebrantia</taxon>
        <taxon>Thripoidea</taxon>
        <taxon>Thripidae</taxon>
        <taxon>Thrips</taxon>
    </lineage>
</organism>
<dbReference type="Proteomes" id="UP000515158">
    <property type="component" value="Unplaced"/>
</dbReference>
<keyword evidence="8" id="KW-1015">Disulfide bond</keyword>
<accession>A0A6P8YCC9</accession>
<dbReference type="PANTHER" id="PTHR11923">
    <property type="entry name" value="SCAVENGER RECEPTOR CLASS B TYPE-1 SR-B1"/>
    <property type="match status" value="1"/>
</dbReference>
<keyword evidence="5 14" id="KW-0812">Transmembrane</keyword>
<dbReference type="RefSeq" id="XP_034234475.1">
    <property type="nucleotide sequence ID" value="XM_034378584.1"/>
</dbReference>
<dbReference type="GeneID" id="117641345"/>
<dbReference type="InParanoid" id="A0A6P8YCC9"/>
<evidence type="ECO:0000313" key="16">
    <source>
        <dbReference type="RefSeq" id="XP_034234475.1"/>
    </source>
</evidence>
<sequence>MTACKKNTLDREASFIRQEKSPRWFFGKIRKPFLETLKKTDIQECRRSWLCCGREDEEPVEASPTGRCSLGDVANAKPGELEFISLEPQPRRRKTDGAPRWRGIAFLLAACLFCFSGSCIMWTTDAFHDFVANQMVLDANKGSFAWWVTPPINPWFRVYIWNYTNWDEYTRDRSIKIKLKEVGPFTYREVIRREAIEFDEKGITLSYREVKTYEFMPEMSATEDLNATVVVPNIPYFGAKAKVAGWGQGLFGTAGSVILNLSSRAFKLNPLISVTANGFIWGYDDNLFTLSKLDPTNKVPMDQVGLLTMKTIPDDLTILTGAADIDKLSYFVRFNHKSSLGAWSEPACNSFEGSDGSMFPPRKVRAKDTLYAYKPEACRLIKFIFQRKSFAQGVRAHRYILDQNTFMSPRVNPDNLCFCNQTDLQECPLDGIFDTSPCAHGAPMYISYPHFYLTDPAALEPFEGMHPDAKEHDMFADIHPRLGMTLSGRSRLQFNLRVVKETPHLDVGMVLPVAWFAQDLPSYDAGFKTIIIIASYALDFLEFVLLYVLPVAAVLTALVLARRLLLLARRSPYAAAPTSAENAVEHADERPEDGEQELAACA</sequence>
<keyword evidence="15" id="KW-1185">Reference proteome</keyword>
<comment type="similarity">
    <text evidence="3">Belongs to the CD36 family.</text>
</comment>
<dbReference type="KEGG" id="tpal:117641345"/>